<dbReference type="GO" id="GO:0015074">
    <property type="term" value="P:DNA integration"/>
    <property type="evidence" value="ECO:0007669"/>
    <property type="project" value="UniProtKB-KW"/>
</dbReference>
<evidence type="ECO:0000256" key="5">
    <source>
        <dbReference type="SAM" id="MobiDB-lite"/>
    </source>
</evidence>
<gene>
    <name evidence="7" type="ORF">IQ16_03726</name>
</gene>
<dbReference type="InterPro" id="IPR050090">
    <property type="entry name" value="Tyrosine_recombinase_XerCD"/>
</dbReference>
<comment type="caution">
    <text evidence="7">The sequence shown here is derived from an EMBL/GenBank/DDBJ whole genome shotgun (WGS) entry which is preliminary data.</text>
</comment>
<evidence type="ECO:0000313" key="7">
    <source>
        <dbReference type="EMBL" id="TWI70553.1"/>
    </source>
</evidence>
<dbReference type="GO" id="GO:0003677">
    <property type="term" value="F:DNA binding"/>
    <property type="evidence" value="ECO:0007669"/>
    <property type="project" value="UniProtKB-KW"/>
</dbReference>
<dbReference type="Proteomes" id="UP000316291">
    <property type="component" value="Unassembled WGS sequence"/>
</dbReference>
<evidence type="ECO:0000313" key="8">
    <source>
        <dbReference type="Proteomes" id="UP000316291"/>
    </source>
</evidence>
<dbReference type="AlphaFoldDB" id="A0A562RNW3"/>
<dbReference type="PANTHER" id="PTHR30349:SF41">
    <property type="entry name" value="INTEGRASE_RECOMBINASE PROTEIN MJ0367-RELATED"/>
    <property type="match status" value="1"/>
</dbReference>
<keyword evidence="4" id="KW-0233">DNA recombination</keyword>
<reference evidence="7 8" key="1">
    <citation type="journal article" date="2015" name="Stand. Genomic Sci.">
        <title>Genomic Encyclopedia of Bacterial and Archaeal Type Strains, Phase III: the genomes of soil and plant-associated and newly described type strains.</title>
        <authorList>
            <person name="Whitman W.B."/>
            <person name="Woyke T."/>
            <person name="Klenk H.P."/>
            <person name="Zhou Y."/>
            <person name="Lilburn T.G."/>
            <person name="Beck B.J."/>
            <person name="De Vos P."/>
            <person name="Vandamme P."/>
            <person name="Eisen J.A."/>
            <person name="Garrity G."/>
            <person name="Hugenholtz P."/>
            <person name="Kyrpides N.C."/>
        </authorList>
    </citation>
    <scope>NUCLEOTIDE SEQUENCE [LARGE SCALE GENOMIC DNA]</scope>
    <source>
        <strain evidence="7 8">CGMCC 1.10948</strain>
    </source>
</reference>
<evidence type="ECO:0000256" key="2">
    <source>
        <dbReference type="ARBA" id="ARBA00022908"/>
    </source>
</evidence>
<evidence type="ECO:0000256" key="3">
    <source>
        <dbReference type="ARBA" id="ARBA00023125"/>
    </source>
</evidence>
<dbReference type="EMBL" id="VLLA01000008">
    <property type="protein sequence ID" value="TWI70553.1"/>
    <property type="molecule type" value="Genomic_DNA"/>
</dbReference>
<keyword evidence="2" id="KW-0229">DNA integration</keyword>
<feature type="domain" description="DUF6538" evidence="6">
    <location>
        <begin position="15"/>
        <end position="67"/>
    </location>
</feature>
<feature type="region of interest" description="Disordered" evidence="5">
    <location>
        <begin position="531"/>
        <end position="569"/>
    </location>
</feature>
<comment type="similarity">
    <text evidence="1">Belongs to the 'phage' integrase family.</text>
</comment>
<dbReference type="Gene3D" id="1.10.443.10">
    <property type="entry name" value="Intergrase catalytic core"/>
    <property type="match status" value="1"/>
</dbReference>
<protein>
    <recommendedName>
        <fullName evidence="6">DUF6538 domain-containing protein</fullName>
    </recommendedName>
</protein>
<dbReference type="RefSeq" id="WP_018643557.1">
    <property type="nucleotide sequence ID" value="NZ_VLLA01000008.1"/>
</dbReference>
<dbReference type="InterPro" id="IPR010998">
    <property type="entry name" value="Integrase_recombinase_N"/>
</dbReference>
<evidence type="ECO:0000256" key="1">
    <source>
        <dbReference type="ARBA" id="ARBA00008857"/>
    </source>
</evidence>
<dbReference type="Pfam" id="PF20172">
    <property type="entry name" value="DUF6538"/>
    <property type="match status" value="1"/>
</dbReference>
<feature type="compositionally biased region" description="Low complexity" evidence="5">
    <location>
        <begin position="548"/>
        <end position="560"/>
    </location>
</feature>
<dbReference type="OrthoDB" id="9784724at2"/>
<sequence length="569" mass="64251">MPSIKMPTPVKRPNSQHYWIRKKVPRRYRKLVGKWEVWRSLKTADPAEAKRKLGTVNDQIEGEWARLATAAAVAALPMKPPRLPPVEESSNPAPGSEPTALPRQDLLALRAAAHVRIRDGHIANPPGPGFRTTILLARDVDEAMAEFLEEQGVEISPADLEKFRPMYIQARQDAVDDLRRARLEDDYSPNPVLAKLPKARAAPELDFIKCFEEYASKGGLKGGVDGPTAKRWRPKIRDFCKWLGHRDLAKVTTNDGYRWADHLIDKDYARNSVRLVWIAALSATAGFMVERRRLAQNPFRGIVIRDEVEEPKPGEEPTPPRQKGFTQAEAKIILTATLATPSNMISPEKRAARRWLPWLCAYSGARVNEITSLYPGDVRQDSTSGKWCMMIKPSLEKTSQWREVPIHSHVLEQQDGAFLAYVEERRKLGKPLFYDPARSRGGKPANPQFKKTAERVADWVRDGLGIRNVQPNHAWRHLFKSVARHVKMDREVEGFITGHRPKDSNAGHDYGDRWVATMSAEIEKYPRFDIPALNAPPAPHRVRRRTSDQIAADAAAQAARKASRSKRAA</sequence>
<feature type="region of interest" description="Disordered" evidence="5">
    <location>
        <begin position="79"/>
        <end position="100"/>
    </location>
</feature>
<organism evidence="7 8">
    <name type="scientific">Bradyrhizobium huanghuaihaiense</name>
    <dbReference type="NCBI Taxonomy" id="990078"/>
    <lineage>
        <taxon>Bacteria</taxon>
        <taxon>Pseudomonadati</taxon>
        <taxon>Pseudomonadota</taxon>
        <taxon>Alphaproteobacteria</taxon>
        <taxon>Hyphomicrobiales</taxon>
        <taxon>Nitrobacteraceae</taxon>
        <taxon>Bradyrhizobium</taxon>
    </lineage>
</organism>
<accession>A0A562RNW3</accession>
<keyword evidence="3" id="KW-0238">DNA-binding</keyword>
<dbReference type="InterPro" id="IPR046668">
    <property type="entry name" value="DUF6538"/>
</dbReference>
<dbReference type="GO" id="GO:0006310">
    <property type="term" value="P:DNA recombination"/>
    <property type="evidence" value="ECO:0007669"/>
    <property type="project" value="UniProtKB-KW"/>
</dbReference>
<evidence type="ECO:0000256" key="4">
    <source>
        <dbReference type="ARBA" id="ARBA00023172"/>
    </source>
</evidence>
<dbReference type="InterPro" id="IPR013762">
    <property type="entry name" value="Integrase-like_cat_sf"/>
</dbReference>
<dbReference type="PANTHER" id="PTHR30349">
    <property type="entry name" value="PHAGE INTEGRASE-RELATED"/>
    <property type="match status" value="1"/>
</dbReference>
<dbReference type="SUPFAM" id="SSF56349">
    <property type="entry name" value="DNA breaking-rejoining enzymes"/>
    <property type="match status" value="1"/>
</dbReference>
<dbReference type="Gene3D" id="1.10.150.130">
    <property type="match status" value="1"/>
</dbReference>
<dbReference type="InterPro" id="IPR011010">
    <property type="entry name" value="DNA_brk_join_enz"/>
</dbReference>
<name>A0A562RNW3_9BRAD</name>
<keyword evidence="8" id="KW-1185">Reference proteome</keyword>
<proteinExistence type="inferred from homology"/>
<evidence type="ECO:0000259" key="6">
    <source>
        <dbReference type="Pfam" id="PF20172"/>
    </source>
</evidence>